<accession>A0A512C2M0</accession>
<evidence type="ECO:0000313" key="1">
    <source>
        <dbReference type="EMBL" id="GEO18464.1"/>
    </source>
</evidence>
<comment type="caution">
    <text evidence="1">The sequence shown here is derived from an EMBL/GenBank/DDBJ whole genome shotgun (WGS) entry which is preliminary data.</text>
</comment>
<gene>
    <name evidence="1" type="ORF">MAE02_61600</name>
</gene>
<sequence length="106" mass="11829">MRTARVCQHAWSNGDDLVNCFAYLYGTKPLGENDFRIATMLGITTDSWAMRKSNFSYLDTGKGYSNVAKQSFETWVKWGKPVTAAKKAAHLQAALDYLATKSKQKG</sequence>
<dbReference type="AlphaFoldDB" id="A0A512C2M0"/>
<protein>
    <submittedName>
        <fullName evidence="1">Uncharacterized protein</fullName>
    </submittedName>
</protein>
<dbReference type="Proteomes" id="UP000321085">
    <property type="component" value="Unassembled WGS sequence"/>
</dbReference>
<name>A0A512C2M0_9HYPH</name>
<proteinExistence type="predicted"/>
<organism evidence="1 2">
    <name type="scientific">Microvirga aerophila</name>
    <dbReference type="NCBI Taxonomy" id="670291"/>
    <lineage>
        <taxon>Bacteria</taxon>
        <taxon>Pseudomonadati</taxon>
        <taxon>Pseudomonadota</taxon>
        <taxon>Alphaproteobacteria</taxon>
        <taxon>Hyphomicrobiales</taxon>
        <taxon>Methylobacteriaceae</taxon>
        <taxon>Microvirga</taxon>
    </lineage>
</organism>
<reference evidence="1 2" key="1">
    <citation type="submission" date="2019-07" db="EMBL/GenBank/DDBJ databases">
        <title>Whole genome shotgun sequence of Microvirga aerophila NBRC 106136.</title>
        <authorList>
            <person name="Hosoyama A."/>
            <person name="Uohara A."/>
            <person name="Ohji S."/>
            <person name="Ichikawa N."/>
        </authorList>
    </citation>
    <scope>NUCLEOTIDE SEQUENCE [LARGE SCALE GENOMIC DNA]</scope>
    <source>
        <strain evidence="1 2">NBRC 106136</strain>
    </source>
</reference>
<dbReference type="EMBL" id="BJYU01000196">
    <property type="protein sequence ID" value="GEO18464.1"/>
    <property type="molecule type" value="Genomic_DNA"/>
</dbReference>
<evidence type="ECO:0000313" key="2">
    <source>
        <dbReference type="Proteomes" id="UP000321085"/>
    </source>
</evidence>
<keyword evidence="2" id="KW-1185">Reference proteome</keyword>
<dbReference type="RefSeq" id="WP_114189209.1">
    <property type="nucleotide sequence ID" value="NZ_BJYU01000196.1"/>
</dbReference>